<dbReference type="InterPro" id="IPR006073">
    <property type="entry name" value="GTP-bd"/>
</dbReference>
<sequence>MSLNSTPQSVRVHIGLFGKRNAGKSSVVNAITNQEASIVSNIAGTTTDPVLRPIEILPIGPCVLIDTAGLDDIGELGKLRINKSLDVLDKTDIALLIVDSTIGIEKEDLSLIKKFNDKKIPHILILNKIDKVSDKDILLSKSKKLVKCPIICISALNRIGIAELKQCIIDNIKEENTDFRLVSDFIDENDFIVLVIPIDKAAPKGRLILPQQQVIRDILDTGAMAIITKETTLKETLANLNSKPTLIITDSQAFEQVSKDTPIDIPLTSFSILFARQKGDLSELVKGAYSINNLKDGDKILIAEGCTHHRQKDDIGTYKIPKWLKERTKKDLIFEFTSGITFTEDVAKYSLIIHCGACMMNRAAMVSRIEKAKELNVPIVNYGILIAYLKGVLDRSLEPIKAKELLSVD</sequence>
<organism evidence="6 7">
    <name type="scientific">Romboutsia faecis</name>
    <dbReference type="NCBI Taxonomy" id="2764597"/>
    <lineage>
        <taxon>Bacteria</taxon>
        <taxon>Bacillati</taxon>
        <taxon>Bacillota</taxon>
        <taxon>Clostridia</taxon>
        <taxon>Peptostreptococcales</taxon>
        <taxon>Peptostreptococcaceae</taxon>
        <taxon>Romboutsia</taxon>
    </lineage>
</organism>
<dbReference type="InterPro" id="IPR027417">
    <property type="entry name" value="P-loop_NTPase"/>
</dbReference>
<comment type="caution">
    <text evidence="6">The sequence shown here is derived from an EMBL/GenBank/DDBJ whole genome shotgun (WGS) entry which is preliminary data.</text>
</comment>
<feature type="domain" description="G" evidence="3">
    <location>
        <begin position="14"/>
        <end position="128"/>
    </location>
</feature>
<evidence type="ECO:0000256" key="2">
    <source>
        <dbReference type="ARBA" id="ARBA00023134"/>
    </source>
</evidence>
<dbReference type="Gene3D" id="3.40.50.300">
    <property type="entry name" value="P-loop containing nucleotide triphosphate hydrolases"/>
    <property type="match status" value="1"/>
</dbReference>
<accession>A0ABR7JKV7</accession>
<evidence type="ECO:0000259" key="5">
    <source>
        <dbReference type="Pfam" id="PF18133"/>
    </source>
</evidence>
<dbReference type="Pfam" id="PF01926">
    <property type="entry name" value="MMR_HSR1"/>
    <property type="match status" value="1"/>
</dbReference>
<evidence type="ECO:0000313" key="6">
    <source>
        <dbReference type="EMBL" id="MBC5995241.1"/>
    </source>
</evidence>
<dbReference type="PANTHER" id="PTHR42714:SF6">
    <property type="entry name" value="TRANSLATION INITIATION FACTOR IF-2"/>
    <property type="match status" value="1"/>
</dbReference>
<dbReference type="InterPro" id="IPR041606">
    <property type="entry name" value="HydF_dimer"/>
</dbReference>
<dbReference type="PANTHER" id="PTHR42714">
    <property type="entry name" value="TRNA MODIFICATION GTPASE GTPBP3"/>
    <property type="match status" value="1"/>
</dbReference>
<reference evidence="6 7" key="1">
    <citation type="submission" date="2020-08" db="EMBL/GenBank/DDBJ databases">
        <authorList>
            <person name="Liu C."/>
            <person name="Sun Q."/>
        </authorList>
    </citation>
    <scope>NUCLEOTIDE SEQUENCE [LARGE SCALE GENOMIC DNA]</scope>
    <source>
        <strain evidence="6 7">NSJ-18</strain>
    </source>
</reference>
<dbReference type="NCBIfam" id="TIGR00231">
    <property type="entry name" value="small_GTP"/>
    <property type="match status" value="1"/>
</dbReference>
<keyword evidence="1" id="KW-0547">Nucleotide-binding</keyword>
<feature type="domain" description="Hydrogen maturase F dimerization" evidence="4">
    <location>
        <begin position="181"/>
        <end position="279"/>
    </location>
</feature>
<dbReference type="Pfam" id="PF18128">
    <property type="entry name" value="HydF_dimer"/>
    <property type="match status" value="1"/>
</dbReference>
<dbReference type="CDD" id="cd00880">
    <property type="entry name" value="Era_like"/>
    <property type="match status" value="1"/>
</dbReference>
<dbReference type="PRINTS" id="PR00326">
    <property type="entry name" value="GTP1OBG"/>
</dbReference>
<dbReference type="Proteomes" id="UP000609849">
    <property type="component" value="Unassembled WGS sequence"/>
</dbReference>
<keyword evidence="2" id="KW-0342">GTP-binding</keyword>
<gene>
    <name evidence="6" type="primary">hydF</name>
    <name evidence="6" type="ORF">H8923_00580</name>
</gene>
<evidence type="ECO:0000313" key="7">
    <source>
        <dbReference type="Proteomes" id="UP000609849"/>
    </source>
</evidence>
<dbReference type="Pfam" id="PF18133">
    <property type="entry name" value="HydF_tetramer"/>
    <property type="match status" value="1"/>
</dbReference>
<dbReference type="Gene3D" id="3.40.50.11420">
    <property type="match status" value="1"/>
</dbReference>
<name>A0ABR7JKV7_9FIRM</name>
<evidence type="ECO:0000259" key="4">
    <source>
        <dbReference type="Pfam" id="PF18128"/>
    </source>
</evidence>
<evidence type="ECO:0000256" key="1">
    <source>
        <dbReference type="ARBA" id="ARBA00022741"/>
    </source>
</evidence>
<dbReference type="InterPro" id="IPR040644">
    <property type="entry name" value="HydF_tetramer"/>
</dbReference>
<dbReference type="RefSeq" id="WP_153971544.1">
    <property type="nucleotide sequence ID" value="NZ_JACRWE010000001.1"/>
</dbReference>
<dbReference type="NCBIfam" id="TIGR03918">
    <property type="entry name" value="GTP_HydF"/>
    <property type="match status" value="1"/>
</dbReference>
<protein>
    <submittedName>
        <fullName evidence="6">[FeFe] hydrogenase H-cluster maturation GTPase HydF</fullName>
    </submittedName>
</protein>
<dbReference type="Gene3D" id="3.40.50.11410">
    <property type="match status" value="1"/>
</dbReference>
<keyword evidence="7" id="KW-1185">Reference proteome</keyword>
<proteinExistence type="predicted"/>
<dbReference type="InterPro" id="IPR023873">
    <property type="entry name" value="FeFe-hyd_GTPase_HydF"/>
</dbReference>
<feature type="domain" description="Hydrogen maturase F tetramerization" evidence="5">
    <location>
        <begin position="283"/>
        <end position="399"/>
    </location>
</feature>
<dbReference type="EMBL" id="JACRWE010000001">
    <property type="protein sequence ID" value="MBC5995241.1"/>
    <property type="molecule type" value="Genomic_DNA"/>
</dbReference>
<dbReference type="InterPro" id="IPR005225">
    <property type="entry name" value="Small_GTP-bd"/>
</dbReference>
<evidence type="ECO:0000259" key="3">
    <source>
        <dbReference type="Pfam" id="PF01926"/>
    </source>
</evidence>
<dbReference type="SUPFAM" id="SSF52540">
    <property type="entry name" value="P-loop containing nucleoside triphosphate hydrolases"/>
    <property type="match status" value="1"/>
</dbReference>